<comment type="caution">
    <text evidence="1">The sequence shown here is derived from an EMBL/GenBank/DDBJ whole genome shotgun (WGS) entry which is preliminary data.</text>
</comment>
<gene>
    <name evidence="1" type="ORF">J2W91_004827</name>
</gene>
<dbReference type="AlphaFoldDB" id="A0AAP5H9C3"/>
<evidence type="ECO:0000313" key="1">
    <source>
        <dbReference type="EMBL" id="MDR6726316.1"/>
    </source>
</evidence>
<evidence type="ECO:0000313" key="2">
    <source>
        <dbReference type="Proteomes" id="UP001254832"/>
    </source>
</evidence>
<dbReference type="EMBL" id="JAVDTR010000016">
    <property type="protein sequence ID" value="MDR6726316.1"/>
    <property type="molecule type" value="Genomic_DNA"/>
</dbReference>
<name>A0AAP5H9C3_PAEAM</name>
<sequence length="199" mass="22131">MINDVMYSLNDSRSDATPIEPELIGDKVGEVKFTLSEQACSDHVVQNGDAAFLSVGTSIYELNGYRPQFRVVANDRMYQVSDNPKAETMGDLMDIASKVEKISLESGNDGSIIGDFPQEATAEFVNELLHLPYVGFDEVYKKAKHDYGIFLRVHLRDGTSMRMVYYPKANAFSAGAFGTERLNELIVTQRQRIKSAAGM</sequence>
<protein>
    <submittedName>
        <fullName evidence="1">Uncharacterized protein</fullName>
    </submittedName>
</protein>
<accession>A0AAP5H9C3</accession>
<dbReference type="Proteomes" id="UP001254832">
    <property type="component" value="Unassembled WGS sequence"/>
</dbReference>
<proteinExistence type="predicted"/>
<reference evidence="1" key="1">
    <citation type="submission" date="2023-07" db="EMBL/GenBank/DDBJ databases">
        <title>Sorghum-associated microbial communities from plants grown in Nebraska, USA.</title>
        <authorList>
            <person name="Schachtman D."/>
        </authorList>
    </citation>
    <scope>NUCLEOTIDE SEQUENCE</scope>
    <source>
        <strain evidence="1">BE80</strain>
    </source>
</reference>
<organism evidence="1 2">
    <name type="scientific">Paenibacillus amylolyticus</name>
    <dbReference type="NCBI Taxonomy" id="1451"/>
    <lineage>
        <taxon>Bacteria</taxon>
        <taxon>Bacillati</taxon>
        <taxon>Bacillota</taxon>
        <taxon>Bacilli</taxon>
        <taxon>Bacillales</taxon>
        <taxon>Paenibacillaceae</taxon>
        <taxon>Paenibacillus</taxon>
    </lineage>
</organism>